<keyword evidence="3" id="KW-1185">Reference proteome</keyword>
<dbReference type="RefSeq" id="XP_001482145.1">
    <property type="nucleotide sequence ID" value="XM_001482095.1"/>
</dbReference>
<accession>A5DRK7</accession>
<reference evidence="2 3" key="1">
    <citation type="journal article" date="2009" name="Nature">
        <title>Evolution of pathogenicity and sexual reproduction in eight Candida genomes.</title>
        <authorList>
            <person name="Butler G."/>
            <person name="Rasmussen M.D."/>
            <person name="Lin M.F."/>
            <person name="Santos M.A."/>
            <person name="Sakthikumar S."/>
            <person name="Munro C.A."/>
            <person name="Rheinbay E."/>
            <person name="Grabherr M."/>
            <person name="Forche A."/>
            <person name="Reedy J.L."/>
            <person name="Agrafioti I."/>
            <person name="Arnaud M.B."/>
            <person name="Bates S."/>
            <person name="Brown A.J."/>
            <person name="Brunke S."/>
            <person name="Costanzo M.C."/>
            <person name="Fitzpatrick D.A."/>
            <person name="de Groot P.W."/>
            <person name="Harris D."/>
            <person name="Hoyer L.L."/>
            <person name="Hube B."/>
            <person name="Klis F.M."/>
            <person name="Kodira C."/>
            <person name="Lennard N."/>
            <person name="Logue M.E."/>
            <person name="Martin R."/>
            <person name="Neiman A.M."/>
            <person name="Nikolaou E."/>
            <person name="Quail M.A."/>
            <person name="Quinn J."/>
            <person name="Santos M.C."/>
            <person name="Schmitzberger F.F."/>
            <person name="Sherlock G."/>
            <person name="Shah P."/>
            <person name="Silverstein K.A."/>
            <person name="Skrzypek M.S."/>
            <person name="Soll D."/>
            <person name="Staggs R."/>
            <person name="Stansfield I."/>
            <person name="Stumpf M.P."/>
            <person name="Sudbery P.E."/>
            <person name="Srikantha T."/>
            <person name="Zeng Q."/>
            <person name="Berman J."/>
            <person name="Berriman M."/>
            <person name="Heitman J."/>
            <person name="Gow N.A."/>
            <person name="Lorenz M.C."/>
            <person name="Birren B.W."/>
            <person name="Kellis M."/>
            <person name="Cuomo C.A."/>
        </authorList>
    </citation>
    <scope>NUCLEOTIDE SEQUENCE [LARGE SCALE GENOMIC DNA]</scope>
    <source>
        <strain evidence="3">ATCC 6260 / CBS 566 / DSM 6381 / JCM 1539 / NBRC 10279 / NRRL Y-324</strain>
    </source>
</reference>
<dbReference type="OrthoDB" id="10469058at2759"/>
<evidence type="ECO:0000256" key="1">
    <source>
        <dbReference type="SAM" id="Phobius"/>
    </source>
</evidence>
<keyword evidence="1" id="KW-0812">Transmembrane</keyword>
<dbReference type="HOGENOM" id="CLU_1670037_0_0_1"/>
<sequence length="158" mass="17990">MFVYGCWDVKRYGVGMRRAPLNVAYRRACRRIVICTISVISINFFSSIIIMLLSIISIILNYFRPVTATEPDTGPIVFNSTDWSKYGYPILNRPVEYPYMFELFDGSKVVIYESGPSNINVGDLLLIQTNGAQYKVNNEWYLVGAVGPDGKYFKISNE</sequence>
<dbReference type="GeneID" id="5123828"/>
<proteinExistence type="predicted"/>
<keyword evidence="1" id="KW-0472">Membrane</keyword>
<dbReference type="Proteomes" id="UP000001997">
    <property type="component" value="Unassembled WGS sequence"/>
</dbReference>
<name>A5DRK7_PICGU</name>
<dbReference type="VEuPathDB" id="FungiDB:PGUG_05908"/>
<evidence type="ECO:0000313" key="3">
    <source>
        <dbReference type="Proteomes" id="UP000001997"/>
    </source>
</evidence>
<dbReference type="KEGG" id="pgu:PGUG_05908"/>
<keyword evidence="1" id="KW-1133">Transmembrane helix</keyword>
<gene>
    <name evidence="2" type="ORF">PGUG_05908</name>
</gene>
<evidence type="ECO:0000313" key="2">
    <source>
        <dbReference type="EMBL" id="EDK41810.1"/>
    </source>
</evidence>
<feature type="transmembrane region" description="Helical" evidence="1">
    <location>
        <begin position="32"/>
        <end position="63"/>
    </location>
</feature>
<organism evidence="2 3">
    <name type="scientific">Meyerozyma guilliermondii (strain ATCC 6260 / CBS 566 / DSM 6381 / JCM 1539 / NBRC 10279 / NRRL Y-324)</name>
    <name type="common">Yeast</name>
    <name type="synonym">Candida guilliermondii</name>
    <dbReference type="NCBI Taxonomy" id="294746"/>
    <lineage>
        <taxon>Eukaryota</taxon>
        <taxon>Fungi</taxon>
        <taxon>Dikarya</taxon>
        <taxon>Ascomycota</taxon>
        <taxon>Saccharomycotina</taxon>
        <taxon>Pichiomycetes</taxon>
        <taxon>Debaryomycetaceae</taxon>
        <taxon>Meyerozyma</taxon>
    </lineage>
</organism>
<dbReference type="AlphaFoldDB" id="A5DRK7"/>
<dbReference type="EMBL" id="CH408162">
    <property type="protein sequence ID" value="EDK41810.1"/>
    <property type="molecule type" value="Genomic_DNA"/>
</dbReference>
<dbReference type="InParanoid" id="A5DRK7"/>
<protein>
    <submittedName>
        <fullName evidence="2">Uncharacterized protein</fullName>
    </submittedName>
</protein>